<dbReference type="SUPFAM" id="SSF53800">
    <property type="entry name" value="Chelatase"/>
    <property type="match status" value="1"/>
</dbReference>
<proteinExistence type="predicted"/>
<reference evidence="3 4" key="1">
    <citation type="submission" date="2021-04" db="EMBL/GenBank/DDBJ databases">
        <title>Magnetospirillum sulfuroxidans sp. nov., a facultative chemolithoautotrophic sulfur-oxidizing alphaproteobacterium isolated from freshwater sediment and proposals for Paramagetospirillum gen. nov., and Magnetospirillaceae fam. nov.</title>
        <authorList>
            <person name="Koziaeva V."/>
            <person name="Geelhoed J.S."/>
            <person name="Sorokin D.Y."/>
            <person name="Grouzdev D.S."/>
        </authorList>
    </citation>
    <scope>NUCLEOTIDE SEQUENCE [LARGE SCALE GENOMIC DNA]</scope>
    <source>
        <strain evidence="3 4">J10</strain>
    </source>
</reference>
<evidence type="ECO:0008006" key="5">
    <source>
        <dbReference type="Google" id="ProtNLM"/>
    </source>
</evidence>
<dbReference type="InterPro" id="IPR050963">
    <property type="entry name" value="Sirohydro_Cobaltochel/CbiX"/>
</dbReference>
<keyword evidence="4" id="KW-1185">Reference proteome</keyword>
<dbReference type="EMBL" id="JAGTUF010000020">
    <property type="protein sequence ID" value="MBR9973243.1"/>
    <property type="molecule type" value="Genomic_DNA"/>
</dbReference>
<dbReference type="CDD" id="cd03416">
    <property type="entry name" value="CbiX_SirB_N"/>
    <property type="match status" value="2"/>
</dbReference>
<keyword evidence="1" id="KW-0479">Metal-binding</keyword>
<evidence type="ECO:0000313" key="4">
    <source>
        <dbReference type="Proteomes" id="UP000680714"/>
    </source>
</evidence>
<dbReference type="InterPro" id="IPR002762">
    <property type="entry name" value="CbiX-like"/>
</dbReference>
<dbReference type="Pfam" id="PF01903">
    <property type="entry name" value="CbiX"/>
    <property type="match status" value="2"/>
</dbReference>
<evidence type="ECO:0000256" key="1">
    <source>
        <dbReference type="ARBA" id="ARBA00022723"/>
    </source>
</evidence>
<gene>
    <name evidence="3" type="ORF">KEC16_16085</name>
</gene>
<dbReference type="Proteomes" id="UP000680714">
    <property type="component" value="Unassembled WGS sequence"/>
</dbReference>
<accession>A0ABS5IFP2</accession>
<evidence type="ECO:0000256" key="2">
    <source>
        <dbReference type="ARBA" id="ARBA00023239"/>
    </source>
</evidence>
<dbReference type="PANTHER" id="PTHR33542:SF3">
    <property type="entry name" value="SIROHYDROCHLORIN FERROCHELATASE, CHLOROPLASTIC"/>
    <property type="match status" value="1"/>
</dbReference>
<evidence type="ECO:0000313" key="3">
    <source>
        <dbReference type="EMBL" id="MBR9973243.1"/>
    </source>
</evidence>
<organism evidence="3 4">
    <name type="scientific">Magnetospirillum sulfuroxidans</name>
    <dbReference type="NCBI Taxonomy" id="611300"/>
    <lineage>
        <taxon>Bacteria</taxon>
        <taxon>Pseudomonadati</taxon>
        <taxon>Pseudomonadota</taxon>
        <taxon>Alphaproteobacteria</taxon>
        <taxon>Rhodospirillales</taxon>
        <taxon>Rhodospirillaceae</taxon>
        <taxon>Magnetospirillum</taxon>
    </lineage>
</organism>
<keyword evidence="2" id="KW-0456">Lyase</keyword>
<dbReference type="Gene3D" id="3.40.50.1400">
    <property type="match status" value="2"/>
</dbReference>
<dbReference type="RefSeq" id="WP_211550794.1">
    <property type="nucleotide sequence ID" value="NZ_JAGTUF010000020.1"/>
</dbReference>
<comment type="caution">
    <text evidence="3">The sequence shown here is derived from an EMBL/GenBank/DDBJ whole genome shotgun (WGS) entry which is preliminary data.</text>
</comment>
<dbReference type="NCBIfam" id="NF002671">
    <property type="entry name" value="PRK02395.1-3"/>
    <property type="match status" value="1"/>
</dbReference>
<protein>
    <recommendedName>
        <fullName evidence="5">Sirohydrochlorin cobaltochelatase</fullName>
    </recommendedName>
</protein>
<name>A0ABS5IFP2_9PROT</name>
<dbReference type="PANTHER" id="PTHR33542">
    <property type="entry name" value="SIROHYDROCHLORIN FERROCHELATASE, CHLOROPLASTIC"/>
    <property type="match status" value="1"/>
</dbReference>
<sequence>MSTALILVGHGSARHPDSAAPILALAEELRRRGPWSEVVAVFMKQPPHLDQALERVSGETVVVIPVFAGKGYYTDTLIPRGMGLDGPLTIRGGRRILYTAPAGGQPRIPGLMACRADGVARECGWRPEQTSLLLIAHGSQRPGGAGETPRAIASAIAAHNHFAEVELSFLEQPPFAETWEQIVHGPRVVALPLLVAQGMHASQDIPPLFGLSSGQTGPVEINGRIVRLATGLGAEPELVDIIAEMAETALASAQDSPLPGGFHT</sequence>